<dbReference type="Pfam" id="PF20464">
    <property type="entry name" value="MmeI_N"/>
    <property type="match status" value="1"/>
</dbReference>
<dbReference type="InterPro" id="IPR046816">
    <property type="entry name" value="MmeI_Mtase"/>
</dbReference>
<dbReference type="EC" id="2.1.1.72" evidence="1"/>
<sequence length="947" mass="108161">MASSTPQLVDRAQIRRSLDNFTAFWLRRVESWRERNETATEKKYAQQFWFELFNCFGVNAARMDLFEQDARRGSTGSSGYIDLFWPGVVIGEAKSLGVNLDIAHAQARDYLAGGTLNDFEMPRYILCSNFESIRLSKLGDPETRFDITFSLSELPDYIDQLRFLAGFEAVTKEEEEEASIQASKLMADLFTAMAGDDVDEAVGDEAPTDPEEEDYRTQQTSMYLTRLLFLLFGDDAGLWEQDLFYRFVLEETSAENLGPQLNSLFEVLNTPENRRQRLPEHLAKFPYVNGSIFADQMRTEYFDPDMRDALLNACRFHWSHISPAVFGSMFQLVKSKEARRGDGEHYTSEKNILKTIEPLFLDELRSEANRLIKAKSTPVKKLREFRDSLANMVFADMACGAGNFLVVAYRELRKIETAVIVEIRRREGQTGMALDVSWEQKLSIGQLYGIELNWWPAKIAETAMFLVDHQANRELAEAIGAAPERLPITITAHIIHGNALRLDWNDVLPAVSRDTYVFGNPPFRGDAREKEQQVDLEQAWEGKTAKISRLDFVTGWHAKSLDLFTNRRGSFAFVTTNSIVQGDQVPRLFKPIFEAGWRIRFAHRTFSWDSEAPGKAAVHCVIVGFDRNHEPRPRLWNYPSIKGDAVETPVERAINAYLVDGPNVLVEKESKPISPVIEETAYGSKPTDGGHLVVEIDEYDEVMADPIAAQYVHRYVGARELLHREKRWCLWLDDVNPVDITRSQILKQRVEAVREFRAASTAASTREFAQFPTLFRQRAKMDVDYLCIPSVVSETRQYFTAARLPEDVITSNLAFQTPDPDGLQFSLISSSMFITWQKTIGGRLESRLRFASTLTWYTFPVPALEDKDRERIIKAGKEILEARAIHPERSLSEHYNPLAMDMALVKAHDALDREVDKAFGADRKLTSERQRQELLFANYSQLTFGKH</sequence>
<dbReference type="Proteomes" id="UP000019226">
    <property type="component" value="Chromosome"/>
</dbReference>
<feature type="domain" description="MmeI-like target recognition" evidence="7">
    <location>
        <begin position="660"/>
        <end position="864"/>
    </location>
</feature>
<dbReference type="InterPro" id="IPR046817">
    <property type="entry name" value="MmeI_N"/>
</dbReference>
<evidence type="ECO:0000256" key="1">
    <source>
        <dbReference type="ARBA" id="ARBA00011900"/>
    </source>
</evidence>
<evidence type="ECO:0000256" key="3">
    <source>
        <dbReference type="ARBA" id="ARBA00022679"/>
    </source>
</evidence>
<dbReference type="Pfam" id="PF20473">
    <property type="entry name" value="MmeI_Mtase"/>
    <property type="match status" value="1"/>
</dbReference>
<dbReference type="Pfam" id="PF20465">
    <property type="entry name" value="MmeI_hel"/>
    <property type="match status" value="1"/>
</dbReference>
<evidence type="ECO:0000259" key="7">
    <source>
        <dbReference type="Pfam" id="PF20466"/>
    </source>
</evidence>
<evidence type="ECO:0000259" key="8">
    <source>
        <dbReference type="Pfam" id="PF20467"/>
    </source>
</evidence>
<evidence type="ECO:0000259" key="9">
    <source>
        <dbReference type="Pfam" id="PF20473"/>
    </source>
</evidence>
<evidence type="ECO:0000259" key="6">
    <source>
        <dbReference type="Pfam" id="PF20465"/>
    </source>
</evidence>
<reference evidence="11" key="1">
    <citation type="submission" date="2013-02" db="EMBL/GenBank/DDBJ databases">
        <title>The complete genome sequence of Corynebacterium casei LMG S-19264 (=DSM 44701).</title>
        <authorList>
            <person name="Ruckert C."/>
            <person name="Albersmeier A."/>
            <person name="Kalinowski J."/>
        </authorList>
    </citation>
    <scope>NUCLEOTIDE SEQUENCE [LARGE SCALE GENOMIC DNA]</scope>
    <source>
        <strain evidence="11">LMG S-19264</strain>
    </source>
</reference>
<dbReference type="SUPFAM" id="SSF53335">
    <property type="entry name" value="S-adenosyl-L-methionine-dependent methyltransferases"/>
    <property type="match status" value="1"/>
</dbReference>
<dbReference type="InterPro" id="IPR046819">
    <property type="entry name" value="MmeI_hel"/>
</dbReference>
<dbReference type="InterPro" id="IPR050953">
    <property type="entry name" value="N4_N6_ade-DNA_methylase"/>
</dbReference>
<gene>
    <name evidence="10" type="ORF">CCASEI_00405</name>
</gene>
<feature type="domain" description="MmeI-like helicase spacer" evidence="6">
    <location>
        <begin position="219"/>
        <end position="293"/>
    </location>
</feature>
<evidence type="ECO:0000313" key="11">
    <source>
        <dbReference type="Proteomes" id="UP000019226"/>
    </source>
</evidence>
<dbReference type="PANTHER" id="PTHR33841">
    <property type="entry name" value="DNA METHYLTRANSFERASE YEEA-RELATED"/>
    <property type="match status" value="1"/>
</dbReference>
<evidence type="ECO:0000313" key="10">
    <source>
        <dbReference type="EMBL" id="AHI18666.1"/>
    </source>
</evidence>
<dbReference type="EMBL" id="CP004350">
    <property type="protein sequence ID" value="AHI18666.1"/>
    <property type="molecule type" value="Genomic_DNA"/>
</dbReference>
<keyword evidence="11" id="KW-1185">Reference proteome</keyword>
<keyword evidence="2" id="KW-0489">Methyltransferase</keyword>
<dbReference type="Pfam" id="PF20467">
    <property type="entry name" value="MmeI_C"/>
    <property type="match status" value="1"/>
</dbReference>
<name>A0ABN4CB78_9CORY</name>
<feature type="domain" description="MmeI-like N-terminal" evidence="5">
    <location>
        <begin position="24"/>
        <end position="193"/>
    </location>
</feature>
<evidence type="ECO:0000256" key="2">
    <source>
        <dbReference type="ARBA" id="ARBA00022603"/>
    </source>
</evidence>
<feature type="domain" description="MmeI-like C-terminal" evidence="8">
    <location>
        <begin position="865"/>
        <end position="943"/>
    </location>
</feature>
<comment type="catalytic activity">
    <reaction evidence="4">
        <text>a 2'-deoxyadenosine in DNA + S-adenosyl-L-methionine = an N(6)-methyl-2'-deoxyadenosine in DNA + S-adenosyl-L-homocysteine + H(+)</text>
        <dbReference type="Rhea" id="RHEA:15197"/>
        <dbReference type="Rhea" id="RHEA-COMP:12418"/>
        <dbReference type="Rhea" id="RHEA-COMP:12419"/>
        <dbReference type="ChEBI" id="CHEBI:15378"/>
        <dbReference type="ChEBI" id="CHEBI:57856"/>
        <dbReference type="ChEBI" id="CHEBI:59789"/>
        <dbReference type="ChEBI" id="CHEBI:90615"/>
        <dbReference type="ChEBI" id="CHEBI:90616"/>
        <dbReference type="EC" id="2.1.1.72"/>
    </reaction>
</comment>
<dbReference type="RefSeq" id="WP_025386841.1">
    <property type="nucleotide sequence ID" value="NZ_CP004350.1"/>
</dbReference>
<protein>
    <recommendedName>
        <fullName evidence="1">site-specific DNA-methyltransferase (adenine-specific)</fullName>
        <ecNumber evidence="1">2.1.1.72</ecNumber>
    </recommendedName>
</protein>
<dbReference type="InterPro" id="IPR046820">
    <property type="entry name" value="MmeI_TRD"/>
</dbReference>
<dbReference type="InterPro" id="IPR046818">
    <property type="entry name" value="MmeI_C"/>
</dbReference>
<dbReference type="Gene3D" id="3.40.50.150">
    <property type="entry name" value="Vaccinia Virus protein VP39"/>
    <property type="match status" value="1"/>
</dbReference>
<accession>A0ABN4CB78</accession>
<feature type="domain" description="MmeI-like DNA-methyltransferase" evidence="9">
    <location>
        <begin position="377"/>
        <end position="635"/>
    </location>
</feature>
<keyword evidence="3" id="KW-0808">Transferase</keyword>
<evidence type="ECO:0000259" key="5">
    <source>
        <dbReference type="Pfam" id="PF20464"/>
    </source>
</evidence>
<dbReference type="Pfam" id="PF20466">
    <property type="entry name" value="MmeI_TRD"/>
    <property type="match status" value="1"/>
</dbReference>
<evidence type="ECO:0000256" key="4">
    <source>
        <dbReference type="ARBA" id="ARBA00047942"/>
    </source>
</evidence>
<organism evidence="10 11">
    <name type="scientific">Corynebacterium casei LMG S-19264</name>
    <dbReference type="NCBI Taxonomy" id="1285583"/>
    <lineage>
        <taxon>Bacteria</taxon>
        <taxon>Bacillati</taxon>
        <taxon>Actinomycetota</taxon>
        <taxon>Actinomycetes</taxon>
        <taxon>Mycobacteriales</taxon>
        <taxon>Corynebacteriaceae</taxon>
        <taxon>Corynebacterium</taxon>
    </lineage>
</organism>
<dbReference type="GeneID" id="82876309"/>
<dbReference type="PANTHER" id="PTHR33841:SF1">
    <property type="entry name" value="DNA METHYLTRANSFERASE A"/>
    <property type="match status" value="1"/>
</dbReference>
<dbReference type="InterPro" id="IPR029063">
    <property type="entry name" value="SAM-dependent_MTases_sf"/>
</dbReference>
<proteinExistence type="predicted"/>